<dbReference type="RefSeq" id="XP_022517035.1">
    <property type="nucleotide sequence ID" value="XM_022650421.1"/>
</dbReference>
<evidence type="ECO:0000313" key="3">
    <source>
        <dbReference type="Proteomes" id="UP000077002"/>
    </source>
</evidence>
<keyword evidence="3" id="KW-1185">Reference proteome</keyword>
<dbReference type="PANTHER" id="PTHR33840">
    <property type="match status" value="1"/>
</dbReference>
<dbReference type="OrthoDB" id="3057168at2759"/>
<dbReference type="InterPro" id="IPR018712">
    <property type="entry name" value="Tle1-like_cat"/>
</dbReference>
<dbReference type="Pfam" id="PF09994">
    <property type="entry name" value="T6SS_Tle1-like_cat"/>
    <property type="match status" value="1"/>
</dbReference>
<dbReference type="PANTHER" id="PTHR33840:SF1">
    <property type="entry name" value="TLE1 PHOSPHOLIPASE DOMAIN-CONTAINING PROTEIN"/>
    <property type="match status" value="1"/>
</dbReference>
<organism evidence="2 3">
    <name type="scientific">Fonsecaea monophora</name>
    <dbReference type="NCBI Taxonomy" id="254056"/>
    <lineage>
        <taxon>Eukaryota</taxon>
        <taxon>Fungi</taxon>
        <taxon>Dikarya</taxon>
        <taxon>Ascomycota</taxon>
        <taxon>Pezizomycotina</taxon>
        <taxon>Eurotiomycetes</taxon>
        <taxon>Chaetothyriomycetidae</taxon>
        <taxon>Chaetothyriales</taxon>
        <taxon>Herpotrichiellaceae</taxon>
        <taxon>Fonsecaea</taxon>
    </lineage>
</organism>
<proteinExistence type="predicted"/>
<dbReference type="EMBL" id="LVKK01000002">
    <property type="protein sequence ID" value="OAG45083.1"/>
    <property type="molecule type" value="Genomic_DNA"/>
</dbReference>
<feature type="domain" description="T6SS Phospholipase effector Tle1-like catalytic" evidence="1">
    <location>
        <begin position="6"/>
        <end position="135"/>
    </location>
</feature>
<dbReference type="InterPro" id="IPR029058">
    <property type="entry name" value="AB_hydrolase_fold"/>
</dbReference>
<evidence type="ECO:0000259" key="1">
    <source>
        <dbReference type="Pfam" id="PF09994"/>
    </source>
</evidence>
<dbReference type="SUPFAM" id="SSF53474">
    <property type="entry name" value="alpha/beta-Hydrolases"/>
    <property type="match status" value="1"/>
</dbReference>
<comment type="caution">
    <text evidence="2">The sequence shown here is derived from an EMBL/GenBank/DDBJ whole genome shotgun (WGS) entry which is preliminary data.</text>
</comment>
<gene>
    <name evidence="2" type="ORF">AYO21_00431</name>
</gene>
<protein>
    <recommendedName>
        <fullName evidence="1">T6SS Phospholipase effector Tle1-like catalytic domain-containing protein</fullName>
    </recommendedName>
</protein>
<dbReference type="Proteomes" id="UP000077002">
    <property type="component" value="Unassembled WGS sequence"/>
</dbReference>
<reference evidence="2 3" key="1">
    <citation type="submission" date="2016-03" db="EMBL/GenBank/DDBJ databases">
        <title>Draft genome sequence of the Fonsecaea monophora CBS 269.37.</title>
        <authorList>
            <person name="Bombassaro A."/>
            <person name="Vinicius W.A."/>
            <person name="De Hoog S."/>
            <person name="Sun J."/>
            <person name="Souza E.M."/>
            <person name="Raittz R.T."/>
            <person name="Costa F."/>
            <person name="Leao A.C."/>
            <person name="Tadra-Sfeir M.Z."/>
            <person name="Baura V."/>
            <person name="Balsanelli E."/>
            <person name="Pedrosa F.O."/>
            <person name="Moreno L.F."/>
            <person name="Steffens M.B."/>
            <person name="Xi L."/>
            <person name="Bocca A.L."/>
            <person name="Felipe M.S."/>
            <person name="Teixeira M."/>
            <person name="Telles Filho F.Q."/>
            <person name="Azevedo C.M."/>
            <person name="Gomes R."/>
            <person name="Vicente V.A."/>
        </authorList>
    </citation>
    <scope>NUCLEOTIDE SEQUENCE [LARGE SCALE GENOMIC DNA]</scope>
    <source>
        <strain evidence="2 3">CBS 269.37</strain>
    </source>
</reference>
<accession>A0A177FL87</accession>
<evidence type="ECO:0000313" key="2">
    <source>
        <dbReference type="EMBL" id="OAG45083.1"/>
    </source>
</evidence>
<name>A0A177FL87_9EURO</name>
<dbReference type="AlphaFoldDB" id="A0A177FL87"/>
<dbReference type="GeneID" id="34595613"/>
<sequence>MGTLAPPTNVSRLARAVDRHGVDYDDTTKTASTISQVVHYESGVGTYSVLPRLMAFDYLYSGLSGKGIEKSILNAYSFLCNNNNFGAGQDEIILVGFSRGAFAVRCLAAFITQIGLIRRRHLFLLATVFENWWQNRGEIDEK</sequence>